<accession>A0A072UAN7</accession>
<reference evidence="1 3" key="1">
    <citation type="journal article" date="2011" name="Nature">
        <title>The Medicago genome provides insight into the evolution of rhizobial symbioses.</title>
        <authorList>
            <person name="Young N.D."/>
            <person name="Debelle F."/>
            <person name="Oldroyd G.E."/>
            <person name="Geurts R."/>
            <person name="Cannon S.B."/>
            <person name="Udvardi M.K."/>
            <person name="Benedito V.A."/>
            <person name="Mayer K.F."/>
            <person name="Gouzy J."/>
            <person name="Schoof H."/>
            <person name="Van de Peer Y."/>
            <person name="Proost S."/>
            <person name="Cook D.R."/>
            <person name="Meyers B.C."/>
            <person name="Spannagl M."/>
            <person name="Cheung F."/>
            <person name="De Mita S."/>
            <person name="Krishnakumar V."/>
            <person name="Gundlach H."/>
            <person name="Zhou S."/>
            <person name="Mudge J."/>
            <person name="Bharti A.K."/>
            <person name="Murray J.D."/>
            <person name="Naoumkina M.A."/>
            <person name="Rosen B."/>
            <person name="Silverstein K.A."/>
            <person name="Tang H."/>
            <person name="Rombauts S."/>
            <person name="Zhao P.X."/>
            <person name="Zhou P."/>
            <person name="Barbe V."/>
            <person name="Bardou P."/>
            <person name="Bechner M."/>
            <person name="Bellec A."/>
            <person name="Berger A."/>
            <person name="Berges H."/>
            <person name="Bidwell S."/>
            <person name="Bisseling T."/>
            <person name="Choisne N."/>
            <person name="Couloux A."/>
            <person name="Denny R."/>
            <person name="Deshpande S."/>
            <person name="Dai X."/>
            <person name="Doyle J.J."/>
            <person name="Dudez A.M."/>
            <person name="Farmer A.D."/>
            <person name="Fouteau S."/>
            <person name="Franken C."/>
            <person name="Gibelin C."/>
            <person name="Gish J."/>
            <person name="Goldstein S."/>
            <person name="Gonzalez A.J."/>
            <person name="Green P.J."/>
            <person name="Hallab A."/>
            <person name="Hartog M."/>
            <person name="Hua A."/>
            <person name="Humphray S.J."/>
            <person name="Jeong D.H."/>
            <person name="Jing Y."/>
            <person name="Jocker A."/>
            <person name="Kenton S.M."/>
            <person name="Kim D.J."/>
            <person name="Klee K."/>
            <person name="Lai H."/>
            <person name="Lang C."/>
            <person name="Lin S."/>
            <person name="Macmil S.L."/>
            <person name="Magdelenat G."/>
            <person name="Matthews L."/>
            <person name="McCorrison J."/>
            <person name="Monaghan E.L."/>
            <person name="Mun J.H."/>
            <person name="Najar F.Z."/>
            <person name="Nicholson C."/>
            <person name="Noirot C."/>
            <person name="O'Bleness M."/>
            <person name="Paule C.R."/>
            <person name="Poulain J."/>
            <person name="Prion F."/>
            <person name="Qin B."/>
            <person name="Qu C."/>
            <person name="Retzel E.F."/>
            <person name="Riddle C."/>
            <person name="Sallet E."/>
            <person name="Samain S."/>
            <person name="Samson N."/>
            <person name="Sanders I."/>
            <person name="Saurat O."/>
            <person name="Scarpelli C."/>
            <person name="Schiex T."/>
            <person name="Segurens B."/>
            <person name="Severin A.J."/>
            <person name="Sherrier D.J."/>
            <person name="Shi R."/>
            <person name="Sims S."/>
            <person name="Singer S.R."/>
            <person name="Sinharoy S."/>
            <person name="Sterck L."/>
            <person name="Viollet A."/>
            <person name="Wang B.B."/>
            <person name="Wang K."/>
            <person name="Wang M."/>
            <person name="Wang X."/>
            <person name="Warfsmann J."/>
            <person name="Weissenbach J."/>
            <person name="White D.D."/>
            <person name="White J.D."/>
            <person name="Wiley G.B."/>
            <person name="Wincker P."/>
            <person name="Xing Y."/>
            <person name="Yang L."/>
            <person name="Yao Z."/>
            <person name="Ying F."/>
            <person name="Zhai J."/>
            <person name="Zhou L."/>
            <person name="Zuber A."/>
            <person name="Denarie J."/>
            <person name="Dixon R.A."/>
            <person name="May G.D."/>
            <person name="Schwartz D.C."/>
            <person name="Rogers J."/>
            <person name="Quetier F."/>
            <person name="Town C.D."/>
            <person name="Roe B.A."/>
        </authorList>
    </citation>
    <scope>NUCLEOTIDE SEQUENCE [LARGE SCALE GENOMIC DNA]</scope>
    <source>
        <strain evidence="1">A17</strain>
        <strain evidence="2 3">cv. Jemalong A17</strain>
    </source>
</reference>
<dbReference type="EnsemblPlants" id="KEH26722">
    <property type="protein sequence ID" value="KEH26722"/>
    <property type="gene ID" value="MTR_6g472120"/>
</dbReference>
<proteinExistence type="predicted"/>
<dbReference type="HOGENOM" id="CLU_2213857_0_0_1"/>
<organism evidence="1 3">
    <name type="scientific">Medicago truncatula</name>
    <name type="common">Barrel medic</name>
    <name type="synonym">Medicago tribuloides</name>
    <dbReference type="NCBI Taxonomy" id="3880"/>
    <lineage>
        <taxon>Eukaryota</taxon>
        <taxon>Viridiplantae</taxon>
        <taxon>Streptophyta</taxon>
        <taxon>Embryophyta</taxon>
        <taxon>Tracheophyta</taxon>
        <taxon>Spermatophyta</taxon>
        <taxon>Magnoliopsida</taxon>
        <taxon>eudicotyledons</taxon>
        <taxon>Gunneridae</taxon>
        <taxon>Pentapetalae</taxon>
        <taxon>rosids</taxon>
        <taxon>fabids</taxon>
        <taxon>Fabales</taxon>
        <taxon>Fabaceae</taxon>
        <taxon>Papilionoideae</taxon>
        <taxon>50 kb inversion clade</taxon>
        <taxon>NPAAA clade</taxon>
        <taxon>Hologalegina</taxon>
        <taxon>IRL clade</taxon>
        <taxon>Trifolieae</taxon>
        <taxon>Medicago</taxon>
    </lineage>
</organism>
<reference evidence="2" key="3">
    <citation type="submission" date="2015-04" db="UniProtKB">
        <authorList>
            <consortium name="EnsemblPlants"/>
        </authorList>
    </citation>
    <scope>IDENTIFICATION</scope>
    <source>
        <strain evidence="2">cv. Jemalong A17</strain>
    </source>
</reference>
<sequence length="107" mass="11986">MACVKLEDYGRLDNLDEVAQGFQPANLVFFDIRNPVLTAFKVNQYSGKDDEDRKVHLNDFLEACSTINPDGVSKSNKRLRLFGYSLKGRAKDWLNTLSSGSIATKVV</sequence>
<evidence type="ECO:0000313" key="2">
    <source>
        <dbReference type="EnsemblPlants" id="KEH26722"/>
    </source>
</evidence>
<dbReference type="EMBL" id="CM001222">
    <property type="protein sequence ID" value="KEH26722.1"/>
    <property type="molecule type" value="Genomic_DNA"/>
</dbReference>
<dbReference type="Proteomes" id="UP000002051">
    <property type="component" value="Chromosome 6"/>
</dbReference>
<evidence type="ECO:0000313" key="3">
    <source>
        <dbReference type="Proteomes" id="UP000002051"/>
    </source>
</evidence>
<reference evidence="1 3" key="2">
    <citation type="journal article" date="2014" name="BMC Genomics">
        <title>An improved genome release (version Mt4.0) for the model legume Medicago truncatula.</title>
        <authorList>
            <person name="Tang H."/>
            <person name="Krishnakumar V."/>
            <person name="Bidwell S."/>
            <person name="Rosen B."/>
            <person name="Chan A."/>
            <person name="Zhou S."/>
            <person name="Gentzbittel L."/>
            <person name="Childs K.L."/>
            <person name="Yandell M."/>
            <person name="Gundlach H."/>
            <person name="Mayer K.F."/>
            <person name="Schwartz D.C."/>
            <person name="Town C.D."/>
        </authorList>
    </citation>
    <scope>GENOME REANNOTATION</scope>
    <source>
        <strain evidence="1">A17</strain>
        <strain evidence="2 3">cv. Jemalong A17</strain>
    </source>
</reference>
<dbReference type="AlphaFoldDB" id="A0A072UAN7"/>
<gene>
    <name evidence="2" type="primary">25497320</name>
    <name evidence="1" type="ordered locus">MTR_6g472120</name>
</gene>
<keyword evidence="3" id="KW-1185">Reference proteome</keyword>
<evidence type="ECO:0000313" key="1">
    <source>
        <dbReference type="EMBL" id="KEH26722.1"/>
    </source>
</evidence>
<name>A0A072UAN7_MEDTR</name>
<protein>
    <submittedName>
        <fullName evidence="1">Transposable element protein, putative</fullName>
    </submittedName>
</protein>